<name>A0A2H3J5R3_WOLCO</name>
<comment type="function">
    <text evidence="8">Component of the signal peptidase complex (SPC) which catalyzes the cleavage of N-terminal signal sequences from nascent proteins as they are translocated into the lumen of the endoplasmic reticulum. Enhances the enzymatic activity of SPC and facilitates the interactions between different components of the translocation site.</text>
</comment>
<evidence type="ECO:0000256" key="6">
    <source>
        <dbReference type="ARBA" id="ARBA00022989"/>
    </source>
</evidence>
<reference evidence="11 12" key="1">
    <citation type="journal article" date="2012" name="Science">
        <title>The Paleozoic origin of enzymatic lignin decomposition reconstructed from 31 fungal genomes.</title>
        <authorList>
            <person name="Floudas D."/>
            <person name="Binder M."/>
            <person name="Riley R."/>
            <person name="Barry K."/>
            <person name="Blanchette R.A."/>
            <person name="Henrissat B."/>
            <person name="Martinez A.T."/>
            <person name="Otillar R."/>
            <person name="Spatafora J.W."/>
            <person name="Yadav J.S."/>
            <person name="Aerts A."/>
            <person name="Benoit I."/>
            <person name="Boyd A."/>
            <person name="Carlson A."/>
            <person name="Copeland A."/>
            <person name="Coutinho P.M."/>
            <person name="de Vries R.P."/>
            <person name="Ferreira P."/>
            <person name="Findley K."/>
            <person name="Foster B."/>
            <person name="Gaskell J."/>
            <person name="Glotzer D."/>
            <person name="Gorecki P."/>
            <person name="Heitman J."/>
            <person name="Hesse C."/>
            <person name="Hori C."/>
            <person name="Igarashi K."/>
            <person name="Jurgens J.A."/>
            <person name="Kallen N."/>
            <person name="Kersten P."/>
            <person name="Kohler A."/>
            <person name="Kuees U."/>
            <person name="Kumar T.K.A."/>
            <person name="Kuo A."/>
            <person name="LaButti K."/>
            <person name="Larrondo L.F."/>
            <person name="Lindquist E."/>
            <person name="Ling A."/>
            <person name="Lombard V."/>
            <person name="Lucas S."/>
            <person name="Lundell T."/>
            <person name="Martin R."/>
            <person name="McLaughlin D.J."/>
            <person name="Morgenstern I."/>
            <person name="Morin E."/>
            <person name="Murat C."/>
            <person name="Nagy L.G."/>
            <person name="Nolan M."/>
            <person name="Ohm R.A."/>
            <person name="Patyshakuliyeva A."/>
            <person name="Rokas A."/>
            <person name="Ruiz-Duenas F.J."/>
            <person name="Sabat G."/>
            <person name="Salamov A."/>
            <person name="Samejima M."/>
            <person name="Schmutz J."/>
            <person name="Slot J.C."/>
            <person name="St John F."/>
            <person name="Stenlid J."/>
            <person name="Sun H."/>
            <person name="Sun S."/>
            <person name="Syed K."/>
            <person name="Tsang A."/>
            <person name="Wiebenga A."/>
            <person name="Young D."/>
            <person name="Pisabarro A."/>
            <person name="Eastwood D.C."/>
            <person name="Martin F."/>
            <person name="Cullen D."/>
            <person name="Grigoriev I.V."/>
            <person name="Hibbett D.S."/>
        </authorList>
    </citation>
    <scope>NUCLEOTIDE SEQUENCE [LARGE SCALE GENOMIC DNA]</scope>
    <source>
        <strain evidence="11 12">MD-104</strain>
    </source>
</reference>
<evidence type="ECO:0000256" key="4">
    <source>
        <dbReference type="ARBA" id="ARBA00022692"/>
    </source>
</evidence>
<feature type="transmembrane region" description="Helical" evidence="10">
    <location>
        <begin position="123"/>
        <end position="143"/>
    </location>
</feature>
<dbReference type="GO" id="GO:0045047">
    <property type="term" value="P:protein targeting to ER"/>
    <property type="evidence" value="ECO:0007669"/>
    <property type="project" value="TreeGrafter"/>
</dbReference>
<keyword evidence="4 10" id="KW-0812">Transmembrane</keyword>
<organism evidence="11 12">
    <name type="scientific">Wolfiporia cocos (strain MD-104)</name>
    <name type="common">Brown rot fungus</name>
    <dbReference type="NCBI Taxonomy" id="742152"/>
    <lineage>
        <taxon>Eukaryota</taxon>
        <taxon>Fungi</taxon>
        <taxon>Dikarya</taxon>
        <taxon>Basidiomycota</taxon>
        <taxon>Agaricomycotina</taxon>
        <taxon>Agaricomycetes</taxon>
        <taxon>Polyporales</taxon>
        <taxon>Phaeolaceae</taxon>
        <taxon>Wolfiporia</taxon>
    </lineage>
</organism>
<dbReference type="GO" id="GO:0006465">
    <property type="term" value="P:signal peptide processing"/>
    <property type="evidence" value="ECO:0007669"/>
    <property type="project" value="InterPro"/>
</dbReference>
<keyword evidence="12" id="KW-1185">Reference proteome</keyword>
<evidence type="ECO:0000256" key="2">
    <source>
        <dbReference type="ARBA" id="ARBA00007324"/>
    </source>
</evidence>
<dbReference type="AlphaFoldDB" id="A0A2H3J5R3"/>
<dbReference type="PANTHER" id="PTHR13085:SF0">
    <property type="entry name" value="SIGNAL PEPTIDASE COMPLEX SUBUNIT 2"/>
    <property type="match status" value="1"/>
</dbReference>
<dbReference type="STRING" id="742152.A0A2H3J5R3"/>
<comment type="subcellular location">
    <subcellularLocation>
        <location evidence="1">Endoplasmic reticulum membrane</location>
        <topology evidence="1">Multi-pass membrane protein</topology>
    </subcellularLocation>
</comment>
<dbReference type="EMBL" id="KB467843">
    <property type="protein sequence ID" value="PCH35103.1"/>
    <property type="molecule type" value="Genomic_DNA"/>
</dbReference>
<dbReference type="Proteomes" id="UP000218811">
    <property type="component" value="Unassembled WGS sequence"/>
</dbReference>
<evidence type="ECO:0000256" key="9">
    <source>
        <dbReference type="SAM" id="MobiDB-lite"/>
    </source>
</evidence>
<feature type="transmembrane region" description="Helical" evidence="10">
    <location>
        <begin position="93"/>
        <end position="111"/>
    </location>
</feature>
<evidence type="ECO:0000256" key="3">
    <source>
        <dbReference type="ARBA" id="ARBA00017057"/>
    </source>
</evidence>
<keyword evidence="5" id="KW-0256">Endoplasmic reticulum</keyword>
<evidence type="ECO:0000256" key="10">
    <source>
        <dbReference type="SAM" id="Phobius"/>
    </source>
</evidence>
<dbReference type="InterPro" id="IPR009582">
    <property type="entry name" value="Spc2/SPCS2"/>
</dbReference>
<evidence type="ECO:0000256" key="1">
    <source>
        <dbReference type="ARBA" id="ARBA00004477"/>
    </source>
</evidence>
<accession>A0A2H3J5R3</accession>
<keyword evidence="6 10" id="KW-1133">Transmembrane helix</keyword>
<dbReference type="OMA" id="KHACDDA"/>
<evidence type="ECO:0000256" key="8">
    <source>
        <dbReference type="ARBA" id="ARBA00045608"/>
    </source>
</evidence>
<dbReference type="Pfam" id="PF06703">
    <property type="entry name" value="SPC25"/>
    <property type="match status" value="1"/>
</dbReference>
<evidence type="ECO:0000313" key="11">
    <source>
        <dbReference type="EMBL" id="PCH35103.1"/>
    </source>
</evidence>
<protein>
    <recommendedName>
        <fullName evidence="3">Signal peptidase complex subunit 2</fullName>
    </recommendedName>
</protein>
<feature type="region of interest" description="Disordered" evidence="9">
    <location>
        <begin position="1"/>
        <end position="44"/>
    </location>
</feature>
<keyword evidence="7 10" id="KW-0472">Membrane</keyword>
<sequence length="242" mass="26762">MAPRNRKTNKGDLSPARSTERRATGATEQNGGSESESAIQSALPPMGDYEREEVKVNTASATEMKHACDDALKRFLSRPELFKQIHTHTDVRLALGWLSVFVAAGTGLYGWKVDFEQSKPVVWAGVILYLVLTTLQTLYAYFIEGDIIFVGKRKTFDKRIVTERITVNSTSTPSTPTSPPAYALSASFVRSTSGGKSLLGRARARSERGFHTFFDEHGIMDQEAFEHWVGELVARVMVGKGE</sequence>
<dbReference type="GO" id="GO:0005787">
    <property type="term" value="C:signal peptidase complex"/>
    <property type="evidence" value="ECO:0007669"/>
    <property type="project" value="InterPro"/>
</dbReference>
<comment type="similarity">
    <text evidence="2">Belongs to the SPCS2 family.</text>
</comment>
<evidence type="ECO:0000256" key="5">
    <source>
        <dbReference type="ARBA" id="ARBA00022824"/>
    </source>
</evidence>
<dbReference type="OrthoDB" id="29558at2759"/>
<feature type="compositionally biased region" description="Polar residues" evidence="9">
    <location>
        <begin position="26"/>
        <end position="40"/>
    </location>
</feature>
<proteinExistence type="inferred from homology"/>
<gene>
    <name evidence="11" type="ORF">WOLCODRAFT_139742</name>
</gene>
<dbReference type="PANTHER" id="PTHR13085">
    <property type="entry name" value="MICROSOMAL SIGNAL PEPTIDASE 25 KDA SUBUNIT"/>
    <property type="match status" value="1"/>
</dbReference>
<evidence type="ECO:0000256" key="7">
    <source>
        <dbReference type="ARBA" id="ARBA00023136"/>
    </source>
</evidence>
<evidence type="ECO:0000313" key="12">
    <source>
        <dbReference type="Proteomes" id="UP000218811"/>
    </source>
</evidence>